<evidence type="ECO:0000259" key="2">
    <source>
        <dbReference type="Pfam" id="PF21522"/>
    </source>
</evidence>
<sequence length="347" mass="37864">MHPFIMGLDVGYGNTKAVFSAALGPEHSLVLPSVAHEIVDLQHHRDMAETGKTDQVLIAVDGRHFAVGPSASVFGRTLHDNYILTPQYRALVAGALHSAFTERGDATETVDAMVVGLPVYSFSRMKDQLREQMLKPFLVPMPPALRGRLGASITVQARSVRVMPQPVGAVTDWRSRLTTPIGPQDIVTVCDPGYKTFDWFSMRGSLVVPELSGAFDGGVSELLKDVSVAITREHPNALLDIQTIEEGMERGTLTMVGIGRIDFEPFRPIIGKGARVIVRRMADMLQRAQQEKKTRIDHLVLAGGGATSFEVSVREVFSGFPLTVLPRPVLSNARGFWLIAARMLATA</sequence>
<feature type="domain" description="Actin-like protein N-terminal" evidence="1">
    <location>
        <begin position="7"/>
        <end position="168"/>
    </location>
</feature>
<reference evidence="3" key="1">
    <citation type="submission" date="2016-10" db="EMBL/GenBank/DDBJ databases">
        <title>Sequence of Gallionella enrichment culture.</title>
        <authorList>
            <person name="Poehlein A."/>
            <person name="Muehling M."/>
            <person name="Daniel R."/>
        </authorList>
    </citation>
    <scope>NUCLEOTIDE SEQUENCE</scope>
</reference>
<name>A0A1J5QL69_9ZZZZ</name>
<protein>
    <submittedName>
        <fullName evidence="3">Uncharacterized protein</fullName>
    </submittedName>
</protein>
<proteinExistence type="predicted"/>
<dbReference type="Gene3D" id="3.30.420.40">
    <property type="match status" value="2"/>
</dbReference>
<dbReference type="InterPro" id="IPR040607">
    <property type="entry name" value="ALP_N"/>
</dbReference>
<dbReference type="Pfam" id="PF21522">
    <property type="entry name" value="MreB-like_C"/>
    <property type="match status" value="1"/>
</dbReference>
<dbReference type="Pfam" id="PF17989">
    <property type="entry name" value="ALP_N"/>
    <property type="match status" value="1"/>
</dbReference>
<feature type="domain" description="Actin homologue MreB-like C-terminal" evidence="2">
    <location>
        <begin position="189"/>
        <end position="311"/>
    </location>
</feature>
<dbReference type="InterPro" id="IPR043129">
    <property type="entry name" value="ATPase_NBD"/>
</dbReference>
<evidence type="ECO:0000259" key="1">
    <source>
        <dbReference type="Pfam" id="PF17989"/>
    </source>
</evidence>
<organism evidence="3">
    <name type="scientific">mine drainage metagenome</name>
    <dbReference type="NCBI Taxonomy" id="410659"/>
    <lineage>
        <taxon>unclassified sequences</taxon>
        <taxon>metagenomes</taxon>
        <taxon>ecological metagenomes</taxon>
    </lineage>
</organism>
<dbReference type="AlphaFoldDB" id="A0A1J5QL69"/>
<dbReference type="InterPro" id="IPR049067">
    <property type="entry name" value="MreB-like_C"/>
</dbReference>
<dbReference type="SUPFAM" id="SSF53067">
    <property type="entry name" value="Actin-like ATPase domain"/>
    <property type="match status" value="2"/>
</dbReference>
<accession>A0A1J5QL69</accession>
<gene>
    <name evidence="3" type="ORF">GALL_375680</name>
</gene>
<comment type="caution">
    <text evidence="3">The sequence shown here is derived from an EMBL/GenBank/DDBJ whole genome shotgun (WGS) entry which is preliminary data.</text>
</comment>
<dbReference type="EMBL" id="MLJW01001029">
    <property type="protein sequence ID" value="OIQ80671.1"/>
    <property type="molecule type" value="Genomic_DNA"/>
</dbReference>
<evidence type="ECO:0000313" key="3">
    <source>
        <dbReference type="EMBL" id="OIQ80671.1"/>
    </source>
</evidence>